<evidence type="ECO:0000256" key="1">
    <source>
        <dbReference type="ARBA" id="ARBA00006817"/>
    </source>
</evidence>
<dbReference type="InterPro" id="IPR023393">
    <property type="entry name" value="START-like_dom_sf"/>
</dbReference>
<dbReference type="eggNOG" id="COG3832">
    <property type="taxonomic scope" value="Bacteria"/>
</dbReference>
<feature type="domain" description="Activator of Hsp90 ATPase homologue 1/2-like C-terminal" evidence="2">
    <location>
        <begin position="43"/>
        <end position="163"/>
    </location>
</feature>
<evidence type="ECO:0000259" key="2">
    <source>
        <dbReference type="Pfam" id="PF08327"/>
    </source>
</evidence>
<dbReference type="SUPFAM" id="SSF55961">
    <property type="entry name" value="Bet v1-like"/>
    <property type="match status" value="1"/>
</dbReference>
<dbReference type="EMBL" id="AEQV01000130">
    <property type="protein sequence ID" value="EGD08386.1"/>
    <property type="molecule type" value="Genomic_DNA"/>
</dbReference>
<dbReference type="InterPro" id="IPR013538">
    <property type="entry name" value="ASHA1/2-like_C"/>
</dbReference>
<dbReference type="AlphaFoldDB" id="F0BGI6"/>
<evidence type="ECO:0000313" key="4">
    <source>
        <dbReference type="Proteomes" id="UP000003299"/>
    </source>
</evidence>
<comment type="caution">
    <text evidence="3">The sequence shown here is derived from an EMBL/GenBank/DDBJ whole genome shotgun (WGS) entry which is preliminary data.</text>
</comment>
<reference evidence="3 4" key="1">
    <citation type="journal article" date="2011" name="BMC Genomics">
        <title>Comparative genomics reveals diversity among xanthomonads infecting tomato and pepper.</title>
        <authorList>
            <person name="Potnis N."/>
            <person name="Krasileva K."/>
            <person name="Chow V."/>
            <person name="Almeida N.F."/>
            <person name="Patil P.B."/>
            <person name="Ryan R.P."/>
            <person name="Sharlach M."/>
            <person name="Behlau F."/>
            <person name="Dow J.M."/>
            <person name="Momol M.T."/>
            <person name="White F.F."/>
            <person name="Preston J.F."/>
            <person name="Vinatzer B.A."/>
            <person name="Koebnik R."/>
            <person name="Setubal J.C."/>
            <person name="Norman D.J."/>
            <person name="Staskawicz B.J."/>
            <person name="Jones J.B."/>
        </authorList>
    </citation>
    <scope>NUCLEOTIDE SEQUENCE [LARGE SCALE GENOMIC DNA]</scope>
    <source>
        <strain evidence="3 4">ATCC 35937</strain>
    </source>
</reference>
<dbReference type="CDD" id="cd07814">
    <property type="entry name" value="SRPBCC_CalC_Aha1-like"/>
    <property type="match status" value="1"/>
</dbReference>
<dbReference type="Gene3D" id="3.30.530.20">
    <property type="match status" value="1"/>
</dbReference>
<proteinExistence type="inferred from homology"/>
<name>F0BGI6_9XANT</name>
<gene>
    <name evidence="3" type="ORF">XVE_3362</name>
</gene>
<accession>F0BGI6</accession>
<comment type="similarity">
    <text evidence="1">Belongs to the AHA1 family.</text>
</comment>
<evidence type="ECO:0000313" key="3">
    <source>
        <dbReference type="EMBL" id="EGD08386.1"/>
    </source>
</evidence>
<dbReference type="Pfam" id="PF08327">
    <property type="entry name" value="AHSA1"/>
    <property type="match status" value="1"/>
</dbReference>
<sequence length="182" mass="20762">MDEWPPQIGQRCNWLAKYAIICVHAGNAHQMTREIRHSIVIAAAPEVVSAALSAPVQLARWWTREVQQADDCVRLGWSSHGWQVVLRIDQGADHRLVRWRCERSNMRDTAAWEGTVMRFDLISTSEGTRVEFVQSGFRDSPCLEACSQSWQYFLGSSLKRYVETGQGMPFPDMPDARDPALR</sequence>
<protein>
    <submittedName>
        <fullName evidence="3">Activator of Hsp90 ATPase 1-like protein</fullName>
    </submittedName>
</protein>
<dbReference type="Proteomes" id="UP000003299">
    <property type="component" value="Unassembled WGS sequence"/>
</dbReference>
<organism evidence="3 4">
    <name type="scientific">Xanthomonas vesicatoria ATCC 35937</name>
    <dbReference type="NCBI Taxonomy" id="925775"/>
    <lineage>
        <taxon>Bacteria</taxon>
        <taxon>Pseudomonadati</taxon>
        <taxon>Pseudomonadota</taxon>
        <taxon>Gammaproteobacteria</taxon>
        <taxon>Lysobacterales</taxon>
        <taxon>Lysobacteraceae</taxon>
        <taxon>Xanthomonas</taxon>
    </lineage>
</organism>